<gene>
    <name evidence="1" type="ORF">PIBRA_LOCUS12342</name>
</gene>
<dbReference type="EMBL" id="CALOZG010000075">
    <property type="protein sequence ID" value="CAH4036562.1"/>
    <property type="molecule type" value="Genomic_DNA"/>
</dbReference>
<comment type="caution">
    <text evidence="1">The sequence shown here is derived from an EMBL/GenBank/DDBJ whole genome shotgun (WGS) entry which is preliminary data.</text>
</comment>
<sequence length="200" mass="21923">MFSYESIYCSSGLAALLNWGKRTRGSPDVPSYDRYSGTCFPIKTLEVKCSRRIYIESRLCAASTGAVINWVARGQRPQPPQRGKTGEVSLSSRRHFGLCRNRSATAKHPDDSANKTRTFVNVYSSPPQFVHLKGINLEVLKRALILAEAFPFVAGPNLGCRATGRRPRAARGVRRAVGSGTMRPYRSALAVYGTQASVPS</sequence>
<reference evidence="1" key="1">
    <citation type="submission" date="2022-05" db="EMBL/GenBank/DDBJ databases">
        <authorList>
            <person name="Okamura Y."/>
        </authorList>
    </citation>
    <scope>NUCLEOTIDE SEQUENCE</scope>
</reference>
<name>A0A9P0XHF5_PIEBR</name>
<protein>
    <submittedName>
        <fullName evidence="1">Uncharacterized protein</fullName>
    </submittedName>
</protein>
<dbReference type="Proteomes" id="UP001152562">
    <property type="component" value="Unassembled WGS sequence"/>
</dbReference>
<organism evidence="1 2">
    <name type="scientific">Pieris brassicae</name>
    <name type="common">White butterfly</name>
    <name type="synonym">Large white butterfly</name>
    <dbReference type="NCBI Taxonomy" id="7116"/>
    <lineage>
        <taxon>Eukaryota</taxon>
        <taxon>Metazoa</taxon>
        <taxon>Ecdysozoa</taxon>
        <taxon>Arthropoda</taxon>
        <taxon>Hexapoda</taxon>
        <taxon>Insecta</taxon>
        <taxon>Pterygota</taxon>
        <taxon>Neoptera</taxon>
        <taxon>Endopterygota</taxon>
        <taxon>Lepidoptera</taxon>
        <taxon>Glossata</taxon>
        <taxon>Ditrysia</taxon>
        <taxon>Papilionoidea</taxon>
        <taxon>Pieridae</taxon>
        <taxon>Pierinae</taxon>
        <taxon>Pieris</taxon>
    </lineage>
</organism>
<evidence type="ECO:0000313" key="1">
    <source>
        <dbReference type="EMBL" id="CAH4036562.1"/>
    </source>
</evidence>
<evidence type="ECO:0000313" key="2">
    <source>
        <dbReference type="Proteomes" id="UP001152562"/>
    </source>
</evidence>
<keyword evidence="2" id="KW-1185">Reference proteome</keyword>
<proteinExistence type="predicted"/>
<accession>A0A9P0XHF5</accession>
<dbReference type="AlphaFoldDB" id="A0A9P0XHF5"/>